<evidence type="ECO:0000256" key="8">
    <source>
        <dbReference type="ARBA" id="ARBA00022741"/>
    </source>
</evidence>
<dbReference type="PANTHER" id="PTHR45528">
    <property type="entry name" value="SENSOR HISTIDINE KINASE CPXA"/>
    <property type="match status" value="1"/>
</dbReference>
<dbReference type="SMART" id="SM00304">
    <property type="entry name" value="HAMP"/>
    <property type="match status" value="1"/>
</dbReference>
<dbReference type="Gene3D" id="6.10.340.10">
    <property type="match status" value="1"/>
</dbReference>
<dbReference type="InterPro" id="IPR005467">
    <property type="entry name" value="His_kinase_dom"/>
</dbReference>
<gene>
    <name evidence="18" type="ORF">H9710_09425</name>
</gene>
<evidence type="ECO:0000313" key="18">
    <source>
        <dbReference type="EMBL" id="HJB98782.1"/>
    </source>
</evidence>
<feature type="domain" description="Histidine kinase" evidence="16">
    <location>
        <begin position="252"/>
        <end position="450"/>
    </location>
</feature>
<evidence type="ECO:0000256" key="7">
    <source>
        <dbReference type="ARBA" id="ARBA00022692"/>
    </source>
</evidence>
<evidence type="ECO:0000259" key="17">
    <source>
        <dbReference type="PROSITE" id="PS50885"/>
    </source>
</evidence>
<evidence type="ECO:0000256" key="2">
    <source>
        <dbReference type="ARBA" id="ARBA00004651"/>
    </source>
</evidence>
<organism evidence="18 19">
    <name type="scientific">Candidatus Acutalibacter pullicola</name>
    <dbReference type="NCBI Taxonomy" id="2838417"/>
    <lineage>
        <taxon>Bacteria</taxon>
        <taxon>Bacillati</taxon>
        <taxon>Bacillota</taxon>
        <taxon>Clostridia</taxon>
        <taxon>Eubacteriales</taxon>
        <taxon>Acutalibacteraceae</taxon>
        <taxon>Acutalibacter</taxon>
    </lineage>
</organism>
<dbReference type="Proteomes" id="UP000826793">
    <property type="component" value="Unassembled WGS sequence"/>
</dbReference>
<keyword evidence="10" id="KW-0067">ATP-binding</keyword>
<dbReference type="PROSITE" id="PS50109">
    <property type="entry name" value="HIS_KIN"/>
    <property type="match status" value="1"/>
</dbReference>
<evidence type="ECO:0000256" key="11">
    <source>
        <dbReference type="ARBA" id="ARBA00022989"/>
    </source>
</evidence>
<keyword evidence="4" id="KW-1003">Cell membrane</keyword>
<evidence type="ECO:0000256" key="10">
    <source>
        <dbReference type="ARBA" id="ARBA00022840"/>
    </source>
</evidence>
<dbReference type="EC" id="2.7.13.3" evidence="3"/>
<keyword evidence="6" id="KW-0808">Transferase</keyword>
<evidence type="ECO:0000256" key="14">
    <source>
        <dbReference type="SAM" id="Coils"/>
    </source>
</evidence>
<keyword evidence="13 15" id="KW-0472">Membrane</keyword>
<feature type="domain" description="HAMP" evidence="17">
    <location>
        <begin position="185"/>
        <end position="237"/>
    </location>
</feature>
<dbReference type="Pfam" id="PF00512">
    <property type="entry name" value="HisKA"/>
    <property type="match status" value="1"/>
</dbReference>
<evidence type="ECO:0000256" key="6">
    <source>
        <dbReference type="ARBA" id="ARBA00022679"/>
    </source>
</evidence>
<proteinExistence type="predicted"/>
<comment type="catalytic activity">
    <reaction evidence="1">
        <text>ATP + protein L-histidine = ADP + protein N-phospho-L-histidine.</text>
        <dbReference type="EC" id="2.7.13.3"/>
    </reaction>
</comment>
<dbReference type="PANTHER" id="PTHR45528:SF1">
    <property type="entry name" value="SENSOR HISTIDINE KINASE CPXA"/>
    <property type="match status" value="1"/>
</dbReference>
<keyword evidence="5" id="KW-0597">Phosphoprotein</keyword>
<evidence type="ECO:0000256" key="5">
    <source>
        <dbReference type="ARBA" id="ARBA00022553"/>
    </source>
</evidence>
<evidence type="ECO:0000313" key="19">
    <source>
        <dbReference type="Proteomes" id="UP000826793"/>
    </source>
</evidence>
<reference evidence="18" key="1">
    <citation type="journal article" date="2021" name="PeerJ">
        <title>Extensive microbial diversity within the chicken gut microbiome revealed by metagenomics and culture.</title>
        <authorList>
            <person name="Gilroy R."/>
            <person name="Ravi A."/>
            <person name="Getino M."/>
            <person name="Pursley I."/>
            <person name="Horton D.L."/>
            <person name="Alikhan N.F."/>
            <person name="Baker D."/>
            <person name="Gharbi K."/>
            <person name="Hall N."/>
            <person name="Watson M."/>
            <person name="Adriaenssens E.M."/>
            <person name="Foster-Nyarko E."/>
            <person name="Jarju S."/>
            <person name="Secka A."/>
            <person name="Antonio M."/>
            <person name="Oren A."/>
            <person name="Chaudhuri R.R."/>
            <person name="La Ragione R."/>
            <person name="Hildebrand F."/>
            <person name="Pallen M.J."/>
        </authorList>
    </citation>
    <scope>NUCLEOTIDE SEQUENCE</scope>
    <source>
        <strain evidence="18">CHK185-1770</strain>
    </source>
</reference>
<evidence type="ECO:0000256" key="4">
    <source>
        <dbReference type="ARBA" id="ARBA00022475"/>
    </source>
</evidence>
<evidence type="ECO:0000259" key="16">
    <source>
        <dbReference type="PROSITE" id="PS50109"/>
    </source>
</evidence>
<dbReference type="InterPro" id="IPR050398">
    <property type="entry name" value="HssS/ArlS-like"/>
</dbReference>
<dbReference type="GO" id="GO:0005524">
    <property type="term" value="F:ATP binding"/>
    <property type="evidence" value="ECO:0007669"/>
    <property type="project" value="UniProtKB-KW"/>
</dbReference>
<dbReference type="Pfam" id="PF02518">
    <property type="entry name" value="HATPase_c"/>
    <property type="match status" value="1"/>
</dbReference>
<dbReference type="InterPro" id="IPR003660">
    <property type="entry name" value="HAMP_dom"/>
</dbReference>
<reference evidence="18" key="2">
    <citation type="submission" date="2021-04" db="EMBL/GenBank/DDBJ databases">
        <authorList>
            <person name="Gilroy R."/>
        </authorList>
    </citation>
    <scope>NUCLEOTIDE SEQUENCE</scope>
    <source>
        <strain evidence="18">CHK185-1770</strain>
    </source>
</reference>
<evidence type="ECO:0000256" key="3">
    <source>
        <dbReference type="ARBA" id="ARBA00012438"/>
    </source>
</evidence>
<evidence type="ECO:0000256" key="1">
    <source>
        <dbReference type="ARBA" id="ARBA00000085"/>
    </source>
</evidence>
<feature type="transmembrane region" description="Helical" evidence="15">
    <location>
        <begin position="160"/>
        <end position="184"/>
    </location>
</feature>
<dbReference type="SUPFAM" id="SSF55874">
    <property type="entry name" value="ATPase domain of HSP90 chaperone/DNA topoisomerase II/histidine kinase"/>
    <property type="match status" value="1"/>
</dbReference>
<evidence type="ECO:0000256" key="12">
    <source>
        <dbReference type="ARBA" id="ARBA00023012"/>
    </source>
</evidence>
<dbReference type="Gene3D" id="3.30.565.10">
    <property type="entry name" value="Histidine kinase-like ATPase, C-terminal domain"/>
    <property type="match status" value="1"/>
</dbReference>
<dbReference type="CDD" id="cd06225">
    <property type="entry name" value="HAMP"/>
    <property type="match status" value="1"/>
</dbReference>
<evidence type="ECO:0000256" key="15">
    <source>
        <dbReference type="SAM" id="Phobius"/>
    </source>
</evidence>
<sequence length="454" mass="50996">MSLNKLKREKNHKSILAQFFLLLVGLGLLCGALFAVLHTAIGSALENYLLSSDFLETAIEKRVNNLQDYVTENQVSATDSQALSQWMRGKPLTLMEIYRSNVLVYSSYASYSLSVEGDDFTWTATEGEEVPTYDWISYYTVDFADGEGEVVLYSNDLYRYSTYATIAEVLLCSVLFLVGFLVAFQRTVSYMRQISLEIQAMEGGDLNQPVTVRGDNDLTALAESLDAMRLAFRAQLERESNTYAANQALISQMSHDLRTPLTTLLIYTEILRYGKYQGEDQLRGYLDKIDEKAQQIKQLAENLLEYSLASQNRAVEMEPPAPAAGIFQPLLQEMATFLEQYGYTFQWDLAFGEGKVSVHTPYLRRILDNLSSNILKYASLREPIFLQAREQEGALVFSFRNGLKEQEEPTEGTCVGLSSVEAMMEKMGGSSHAEQAGKTFQITLVFPLAGQEIV</sequence>
<dbReference type="Gene3D" id="1.10.287.130">
    <property type="match status" value="1"/>
</dbReference>
<dbReference type="InterPro" id="IPR036890">
    <property type="entry name" value="HATPase_C_sf"/>
</dbReference>
<comment type="subcellular location">
    <subcellularLocation>
        <location evidence="2">Cell membrane</location>
        <topology evidence="2">Multi-pass membrane protein</topology>
    </subcellularLocation>
</comment>
<dbReference type="CDD" id="cd00082">
    <property type="entry name" value="HisKA"/>
    <property type="match status" value="1"/>
</dbReference>
<dbReference type="InterPro" id="IPR003661">
    <property type="entry name" value="HisK_dim/P_dom"/>
</dbReference>
<feature type="coiled-coil region" evidence="14">
    <location>
        <begin position="282"/>
        <end position="309"/>
    </location>
</feature>
<accession>A0A9D2MXZ1</accession>
<dbReference type="Pfam" id="PF00672">
    <property type="entry name" value="HAMP"/>
    <property type="match status" value="1"/>
</dbReference>
<keyword evidence="12" id="KW-0902">Two-component regulatory system</keyword>
<dbReference type="SMART" id="SM00388">
    <property type="entry name" value="HisKA"/>
    <property type="match status" value="1"/>
</dbReference>
<dbReference type="InterPro" id="IPR003594">
    <property type="entry name" value="HATPase_dom"/>
</dbReference>
<comment type="caution">
    <text evidence="18">The sequence shown here is derived from an EMBL/GenBank/DDBJ whole genome shotgun (WGS) entry which is preliminary data.</text>
</comment>
<dbReference type="SUPFAM" id="SSF47384">
    <property type="entry name" value="Homodimeric domain of signal transducing histidine kinase"/>
    <property type="match status" value="1"/>
</dbReference>
<evidence type="ECO:0000256" key="9">
    <source>
        <dbReference type="ARBA" id="ARBA00022777"/>
    </source>
</evidence>
<dbReference type="GO" id="GO:0005886">
    <property type="term" value="C:plasma membrane"/>
    <property type="evidence" value="ECO:0007669"/>
    <property type="project" value="UniProtKB-SubCell"/>
</dbReference>
<keyword evidence="7 15" id="KW-0812">Transmembrane</keyword>
<keyword evidence="11 15" id="KW-1133">Transmembrane helix</keyword>
<dbReference type="GO" id="GO:0000155">
    <property type="term" value="F:phosphorelay sensor kinase activity"/>
    <property type="evidence" value="ECO:0007669"/>
    <property type="project" value="InterPro"/>
</dbReference>
<dbReference type="InterPro" id="IPR036097">
    <property type="entry name" value="HisK_dim/P_sf"/>
</dbReference>
<keyword evidence="14" id="KW-0175">Coiled coil</keyword>
<dbReference type="PROSITE" id="PS50885">
    <property type="entry name" value="HAMP"/>
    <property type="match status" value="1"/>
</dbReference>
<dbReference type="AlphaFoldDB" id="A0A9D2MXZ1"/>
<protein>
    <recommendedName>
        <fullName evidence="3">histidine kinase</fullName>
        <ecNumber evidence="3">2.7.13.3</ecNumber>
    </recommendedName>
</protein>
<keyword evidence="8" id="KW-0547">Nucleotide-binding</keyword>
<keyword evidence="9 18" id="KW-0418">Kinase</keyword>
<name>A0A9D2MXZ1_9FIRM</name>
<evidence type="ECO:0000256" key="13">
    <source>
        <dbReference type="ARBA" id="ARBA00023136"/>
    </source>
</evidence>
<dbReference type="EMBL" id="DWXG01000080">
    <property type="protein sequence ID" value="HJB98782.1"/>
    <property type="molecule type" value="Genomic_DNA"/>
</dbReference>